<gene>
    <name evidence="1" type="ORF">DC094_15135</name>
</gene>
<dbReference type="CDD" id="cd02228">
    <property type="entry name" value="cupin_EutQ"/>
    <property type="match status" value="1"/>
</dbReference>
<protein>
    <submittedName>
        <fullName evidence="1">Ethanolamine utilization protein</fullName>
    </submittedName>
</protein>
<sequence length="152" mass="16904">MTPELLEQVIRKVVAEQLGKTAAKPACNFDKHVDPSGVSVVRGKSVRPQKFDTGKPGDHVYLIDLFDLDESPRLGAGIMEMKESAFDWTLNYDEVDYIIEGTLEIIIDGRKVIGHAGDIILIPKGSNIQFSSPGFSRFMYVVYPANWEATCK</sequence>
<reference evidence="1 2" key="1">
    <citation type="submission" date="2018-04" db="EMBL/GenBank/DDBJ databases">
        <title>Thalassorhabdus spongiae gen. nov., sp. nov., isolated from a marine sponge in South-West Iceland.</title>
        <authorList>
            <person name="Knobloch S."/>
            <person name="Daussin A."/>
            <person name="Johannsson R."/>
            <person name="Marteinsson V.T."/>
        </authorList>
    </citation>
    <scope>NUCLEOTIDE SEQUENCE [LARGE SCALE GENOMIC DNA]</scope>
    <source>
        <strain evidence="1 2">Hp12</strain>
    </source>
</reference>
<dbReference type="Gene3D" id="2.60.120.10">
    <property type="entry name" value="Jelly Rolls"/>
    <property type="match status" value="1"/>
</dbReference>
<organism evidence="1 2">
    <name type="scientific">Pelagibaculum spongiae</name>
    <dbReference type="NCBI Taxonomy" id="2080658"/>
    <lineage>
        <taxon>Bacteria</taxon>
        <taxon>Pseudomonadati</taxon>
        <taxon>Pseudomonadota</taxon>
        <taxon>Gammaproteobacteria</taxon>
        <taxon>Oceanospirillales</taxon>
        <taxon>Pelagibaculum</taxon>
    </lineage>
</organism>
<comment type="caution">
    <text evidence="1">The sequence shown here is derived from an EMBL/GenBank/DDBJ whole genome shotgun (WGS) entry which is preliminary data.</text>
</comment>
<dbReference type="SUPFAM" id="SSF51182">
    <property type="entry name" value="RmlC-like cupins"/>
    <property type="match status" value="1"/>
</dbReference>
<name>A0A2V1H0B7_9GAMM</name>
<dbReference type="InterPro" id="IPR010424">
    <property type="entry name" value="EutQ"/>
</dbReference>
<dbReference type="InterPro" id="IPR011051">
    <property type="entry name" value="RmlC_Cupin_sf"/>
</dbReference>
<proteinExistence type="predicted"/>
<evidence type="ECO:0000313" key="2">
    <source>
        <dbReference type="Proteomes" id="UP000244906"/>
    </source>
</evidence>
<dbReference type="AlphaFoldDB" id="A0A2V1H0B7"/>
<dbReference type="OrthoDB" id="3828611at2"/>
<dbReference type="EMBL" id="QDDL01000006">
    <property type="protein sequence ID" value="PVZ67809.1"/>
    <property type="molecule type" value="Genomic_DNA"/>
</dbReference>
<keyword evidence="2" id="KW-1185">Reference proteome</keyword>
<dbReference type="PANTHER" id="PTHR36169:SF1">
    <property type="entry name" value="ACETATE KINASE EUTQ"/>
    <property type="match status" value="1"/>
</dbReference>
<evidence type="ECO:0000313" key="1">
    <source>
        <dbReference type="EMBL" id="PVZ67809.1"/>
    </source>
</evidence>
<dbReference type="Proteomes" id="UP000244906">
    <property type="component" value="Unassembled WGS sequence"/>
</dbReference>
<dbReference type="InterPro" id="IPR014710">
    <property type="entry name" value="RmlC-like_jellyroll"/>
</dbReference>
<dbReference type="Pfam" id="PF06249">
    <property type="entry name" value="EutQ"/>
    <property type="match status" value="1"/>
</dbReference>
<dbReference type="PANTHER" id="PTHR36169">
    <property type="entry name" value="ETHANOLAMINE UTILIZATION PROTEIN EUTQ"/>
    <property type="match status" value="1"/>
</dbReference>
<accession>A0A2V1H0B7</accession>